<comment type="caution">
    <text evidence="2">The sequence shown here is derived from an EMBL/GenBank/DDBJ whole genome shotgun (WGS) entry which is preliminary data.</text>
</comment>
<name>A0A8H7TMM9_9HELO</name>
<organism evidence="2 3">
    <name type="scientific">Cadophora malorum</name>
    <dbReference type="NCBI Taxonomy" id="108018"/>
    <lineage>
        <taxon>Eukaryota</taxon>
        <taxon>Fungi</taxon>
        <taxon>Dikarya</taxon>
        <taxon>Ascomycota</taxon>
        <taxon>Pezizomycotina</taxon>
        <taxon>Leotiomycetes</taxon>
        <taxon>Helotiales</taxon>
        <taxon>Ploettnerulaceae</taxon>
        <taxon>Cadophora</taxon>
    </lineage>
</organism>
<keyword evidence="3" id="KW-1185">Reference proteome</keyword>
<evidence type="ECO:0000313" key="3">
    <source>
        <dbReference type="Proteomes" id="UP000664132"/>
    </source>
</evidence>
<evidence type="ECO:0000256" key="1">
    <source>
        <dbReference type="SAM" id="SignalP"/>
    </source>
</evidence>
<sequence>MVAISKITFVLAVILPSVMGADNAKHKQIVTSAILVPGVSLAVIKTNPQRPASDAVSLVTRGSVRHR</sequence>
<gene>
    <name evidence="2" type="ORF">IFR04_005137</name>
</gene>
<feature type="chain" id="PRO_5034335405" evidence="1">
    <location>
        <begin position="21"/>
        <end position="67"/>
    </location>
</feature>
<proteinExistence type="predicted"/>
<accession>A0A8H7TMM9</accession>
<reference evidence="2" key="1">
    <citation type="submission" date="2021-02" db="EMBL/GenBank/DDBJ databases">
        <title>Genome sequence Cadophora malorum strain M34.</title>
        <authorList>
            <person name="Stefanovic E."/>
            <person name="Vu D."/>
            <person name="Scully C."/>
            <person name="Dijksterhuis J."/>
            <person name="Roader J."/>
            <person name="Houbraken J."/>
        </authorList>
    </citation>
    <scope>NUCLEOTIDE SEQUENCE</scope>
    <source>
        <strain evidence="2">M34</strain>
    </source>
</reference>
<dbReference type="Proteomes" id="UP000664132">
    <property type="component" value="Unassembled WGS sequence"/>
</dbReference>
<evidence type="ECO:0000313" key="2">
    <source>
        <dbReference type="EMBL" id="KAG4421761.1"/>
    </source>
</evidence>
<keyword evidence="1" id="KW-0732">Signal</keyword>
<protein>
    <submittedName>
        <fullName evidence="2">Uncharacterized protein</fullName>
    </submittedName>
</protein>
<dbReference type="AlphaFoldDB" id="A0A8H7TMM9"/>
<feature type="signal peptide" evidence="1">
    <location>
        <begin position="1"/>
        <end position="20"/>
    </location>
</feature>
<dbReference type="EMBL" id="JAFJYH010000060">
    <property type="protein sequence ID" value="KAG4421761.1"/>
    <property type="molecule type" value="Genomic_DNA"/>
</dbReference>